<name>A0A3R9QXQ9_9CREN</name>
<proteinExistence type="predicted"/>
<keyword evidence="1" id="KW-0808">Transferase</keyword>
<evidence type="ECO:0000313" key="1">
    <source>
        <dbReference type="EMBL" id="RSN67465.1"/>
    </source>
</evidence>
<protein>
    <submittedName>
        <fullName evidence="1">Methyltransferase domain-containing protein</fullName>
    </submittedName>
</protein>
<dbReference type="GO" id="GO:0008168">
    <property type="term" value="F:methyltransferase activity"/>
    <property type="evidence" value="ECO:0007669"/>
    <property type="project" value="UniProtKB-KW"/>
</dbReference>
<dbReference type="PANTHER" id="PTHR43591:SF24">
    <property type="entry name" value="2-METHOXY-6-POLYPRENYL-1,4-BENZOQUINOL METHYLASE, MITOCHONDRIAL"/>
    <property type="match status" value="1"/>
</dbReference>
<dbReference type="SUPFAM" id="SSF53335">
    <property type="entry name" value="S-adenosyl-L-methionine-dependent methyltransferases"/>
    <property type="match status" value="1"/>
</dbReference>
<comment type="caution">
    <text evidence="1">The sequence shown here is derived from an EMBL/GenBank/DDBJ whole genome shotgun (WGS) entry which is preliminary data.</text>
</comment>
<accession>A0A3R9QXQ9</accession>
<dbReference type="AlphaFoldDB" id="A0A3R9QXQ9"/>
<dbReference type="Proteomes" id="UP000278149">
    <property type="component" value="Unassembled WGS sequence"/>
</dbReference>
<dbReference type="EMBL" id="RCOR01000043">
    <property type="protein sequence ID" value="RSN67465.1"/>
    <property type="molecule type" value="Genomic_DNA"/>
</dbReference>
<dbReference type="Pfam" id="PF01209">
    <property type="entry name" value="Ubie_methyltran"/>
    <property type="match status" value="1"/>
</dbReference>
<evidence type="ECO:0000313" key="2">
    <source>
        <dbReference type="Proteomes" id="UP000278149"/>
    </source>
</evidence>
<dbReference type="Gene3D" id="3.40.50.150">
    <property type="entry name" value="Vaccinia Virus protein VP39"/>
    <property type="match status" value="1"/>
</dbReference>
<gene>
    <name evidence="1" type="ORF">D9Q81_08280</name>
</gene>
<dbReference type="PANTHER" id="PTHR43591">
    <property type="entry name" value="METHYLTRANSFERASE"/>
    <property type="match status" value="1"/>
</dbReference>
<sequence>MHSKGVIVGRRGLSPDEWIDVIDALERTVKKYELVNKIISLGYSSRMRKVLADMAFLEDGMVILDAGCGPGLMSELLLSRLNRAKLYCLDPIPSMLKAAFDRLKFMKGEFSLNFIQGVFEQIPVRSESVDLVVASYSLRDSMDFYGALEEFRRILKPGGQLLVLDVTRPDNKVISKLGGFYLKHIVPIISIPIYGGLRTPWKELYPTYERMMTSSEFVKEIGEYFDVLNVKRGLFGIFTALKAIRA</sequence>
<dbReference type="CDD" id="cd02440">
    <property type="entry name" value="AdoMet_MTases"/>
    <property type="match status" value="1"/>
</dbReference>
<reference evidence="1 2" key="1">
    <citation type="submission" date="2018-10" db="EMBL/GenBank/DDBJ databases">
        <title>Co-occurring genomic capacity for anaerobic methane metabolism and dissimilatory sulfite reduction discovered in the Korarchaeota.</title>
        <authorList>
            <person name="Mckay L.J."/>
            <person name="Dlakic M."/>
            <person name="Fields M.W."/>
            <person name="Delmont T.O."/>
            <person name="Eren A.M."/>
            <person name="Jay Z.J."/>
            <person name="Klingelsmith K.B."/>
            <person name="Rusch D.B."/>
            <person name="Inskeep W.P."/>
        </authorList>
    </citation>
    <scope>NUCLEOTIDE SEQUENCE [LARGE SCALE GENOMIC DNA]</scope>
    <source>
        <strain evidence="1 2">WS</strain>
    </source>
</reference>
<dbReference type="InterPro" id="IPR029063">
    <property type="entry name" value="SAM-dependent_MTases_sf"/>
</dbReference>
<dbReference type="GO" id="GO:0032259">
    <property type="term" value="P:methylation"/>
    <property type="evidence" value="ECO:0007669"/>
    <property type="project" value="UniProtKB-KW"/>
</dbReference>
<keyword evidence="1" id="KW-0489">Methyltransferase</keyword>
<organism evidence="1 2">
    <name type="scientific">Candidatus Korarchaeum cryptofilum</name>
    <dbReference type="NCBI Taxonomy" id="498846"/>
    <lineage>
        <taxon>Archaea</taxon>
        <taxon>Thermoproteota</taxon>
        <taxon>Candidatus Korarchaeia</taxon>
        <taxon>Candidatus Korarchaeales</taxon>
        <taxon>Candidatus Korarchaeaceae</taxon>
        <taxon>Candidatus Korarchaeum</taxon>
    </lineage>
</organism>